<dbReference type="CDD" id="cd04301">
    <property type="entry name" value="NAT_SF"/>
    <property type="match status" value="1"/>
</dbReference>
<evidence type="ECO:0000259" key="1">
    <source>
        <dbReference type="PROSITE" id="PS51186"/>
    </source>
</evidence>
<sequence>MPPTDPSPPNLVLETVTPSTLDSWIAVTNHTFSLRPPGSKIGFLDLFYPNGITPAITAWNRETHLKGCQTENFYFHVVRDTALPGSPIVGTARWQLVPEAKSAAQMRVEEEQAATEREAERHIPDVNHDRFDVFRVAQFKGKLDNVAGRPYLYLKSICTHPDHQRRGVGKVLMRWGLRKADELGVPMYLEASEAGRRLYEQSGFVERGDLDWDASRFEGVEDQFLNLAMLREPGTGEVKY</sequence>
<dbReference type="Gene3D" id="3.40.630.30">
    <property type="match status" value="1"/>
</dbReference>
<keyword evidence="2" id="KW-0808">Transferase</keyword>
<keyword evidence="2" id="KW-0012">Acyltransferase</keyword>
<dbReference type="PROSITE" id="PS51186">
    <property type="entry name" value="GNAT"/>
    <property type="match status" value="1"/>
</dbReference>
<organism evidence="2 3">
    <name type="scientific">Elsinoe ampelina</name>
    <dbReference type="NCBI Taxonomy" id="302913"/>
    <lineage>
        <taxon>Eukaryota</taxon>
        <taxon>Fungi</taxon>
        <taxon>Dikarya</taxon>
        <taxon>Ascomycota</taxon>
        <taxon>Pezizomycotina</taxon>
        <taxon>Dothideomycetes</taxon>
        <taxon>Dothideomycetidae</taxon>
        <taxon>Myriangiales</taxon>
        <taxon>Elsinoaceae</taxon>
        <taxon>Elsinoe</taxon>
    </lineage>
</organism>
<dbReference type="PANTHER" id="PTHR42791">
    <property type="entry name" value="GNAT FAMILY ACETYLTRANSFERASE"/>
    <property type="match status" value="1"/>
</dbReference>
<evidence type="ECO:0000313" key="3">
    <source>
        <dbReference type="Proteomes" id="UP000799538"/>
    </source>
</evidence>
<gene>
    <name evidence="2" type="ORF">BDZ85DRAFT_270104</name>
</gene>
<dbReference type="PANTHER" id="PTHR42791:SF1">
    <property type="entry name" value="N-ACETYLTRANSFERASE DOMAIN-CONTAINING PROTEIN"/>
    <property type="match status" value="1"/>
</dbReference>
<dbReference type="InterPro" id="IPR052523">
    <property type="entry name" value="Trichothecene_AcTrans"/>
</dbReference>
<dbReference type="EMBL" id="ML992537">
    <property type="protein sequence ID" value="KAF2218564.1"/>
    <property type="molecule type" value="Genomic_DNA"/>
</dbReference>
<dbReference type="OrthoDB" id="410198at2759"/>
<dbReference type="AlphaFoldDB" id="A0A6A6FZ09"/>
<keyword evidence="3" id="KW-1185">Reference proteome</keyword>
<protein>
    <submittedName>
        <fullName evidence="2">Acyl-CoA N-acyltransferase</fullName>
    </submittedName>
</protein>
<dbReference type="Pfam" id="PF00583">
    <property type="entry name" value="Acetyltransf_1"/>
    <property type="match status" value="1"/>
</dbReference>
<dbReference type="Proteomes" id="UP000799538">
    <property type="component" value="Unassembled WGS sequence"/>
</dbReference>
<accession>A0A6A6FZ09</accession>
<name>A0A6A6FZ09_9PEZI</name>
<feature type="domain" description="N-acetyltransferase" evidence="1">
    <location>
        <begin position="87"/>
        <end position="232"/>
    </location>
</feature>
<evidence type="ECO:0000313" key="2">
    <source>
        <dbReference type="EMBL" id="KAF2218564.1"/>
    </source>
</evidence>
<dbReference type="InterPro" id="IPR000182">
    <property type="entry name" value="GNAT_dom"/>
</dbReference>
<dbReference type="SUPFAM" id="SSF55729">
    <property type="entry name" value="Acyl-CoA N-acyltransferases (Nat)"/>
    <property type="match status" value="1"/>
</dbReference>
<proteinExistence type="predicted"/>
<reference evidence="3" key="1">
    <citation type="journal article" date="2020" name="Stud. Mycol.">
        <title>101 Dothideomycetes genomes: A test case for predicting lifestyles and emergence of pathogens.</title>
        <authorList>
            <person name="Haridas S."/>
            <person name="Albert R."/>
            <person name="Binder M."/>
            <person name="Bloem J."/>
            <person name="LaButti K."/>
            <person name="Salamov A."/>
            <person name="Andreopoulos B."/>
            <person name="Baker S."/>
            <person name="Barry K."/>
            <person name="Bills G."/>
            <person name="Bluhm B."/>
            <person name="Cannon C."/>
            <person name="Castanera R."/>
            <person name="Culley D."/>
            <person name="Daum C."/>
            <person name="Ezra D."/>
            <person name="Gonzalez J."/>
            <person name="Henrissat B."/>
            <person name="Kuo A."/>
            <person name="Liang C."/>
            <person name="Lipzen A."/>
            <person name="Lutzoni F."/>
            <person name="Magnuson J."/>
            <person name="Mondo S."/>
            <person name="Nolan M."/>
            <person name="Ohm R."/>
            <person name="Pangilinan J."/>
            <person name="Park H.-J."/>
            <person name="Ramirez L."/>
            <person name="Alfaro M."/>
            <person name="Sun H."/>
            <person name="Tritt A."/>
            <person name="Yoshinaga Y."/>
            <person name="Zwiers L.-H."/>
            <person name="Turgeon B."/>
            <person name="Goodwin S."/>
            <person name="Spatafora J."/>
            <person name="Crous P."/>
            <person name="Grigoriev I."/>
        </authorList>
    </citation>
    <scope>NUCLEOTIDE SEQUENCE [LARGE SCALE GENOMIC DNA]</scope>
    <source>
        <strain evidence="3">CECT 20119</strain>
    </source>
</reference>
<dbReference type="InterPro" id="IPR016181">
    <property type="entry name" value="Acyl_CoA_acyltransferase"/>
</dbReference>
<dbReference type="GO" id="GO:0016747">
    <property type="term" value="F:acyltransferase activity, transferring groups other than amino-acyl groups"/>
    <property type="evidence" value="ECO:0007669"/>
    <property type="project" value="InterPro"/>
</dbReference>